<name>A0A317JNT6_9BACT</name>
<dbReference type="InterPro" id="IPR029044">
    <property type="entry name" value="Nucleotide-diphossugar_trans"/>
</dbReference>
<dbReference type="SUPFAM" id="SSF53448">
    <property type="entry name" value="Nucleotide-diphospho-sugar transferases"/>
    <property type="match status" value="1"/>
</dbReference>
<protein>
    <submittedName>
        <fullName evidence="2">Glycosyltransferase</fullName>
    </submittedName>
</protein>
<feature type="domain" description="Glycosyltransferase 2-like" evidence="1">
    <location>
        <begin position="10"/>
        <end position="174"/>
    </location>
</feature>
<evidence type="ECO:0000313" key="3">
    <source>
        <dbReference type="Proteomes" id="UP000246104"/>
    </source>
</evidence>
<dbReference type="Proteomes" id="UP000246104">
    <property type="component" value="Unassembled WGS sequence"/>
</dbReference>
<sequence>MKKNNPHFYIVIPSFNQAQFITQTIESVFLQKKNVSLYVIDGKSTDDTLKILKSYGSKLIWKSEKDEGQTDAINKGIDQFLKHAKENDIFAYINSDDFYKVDVFGYVVDAFEKHPSKQWLIGDAFIVDTSGKKIQHAIRLYKRLWRLILKKWLLFILNPIPQPAVFIKVKALKKVGLFNKQLHYTMDYEYWLRLYEKVGNPIVVPGALAAFRIHSASKGTTAFKKQFAEEYTVATRYTKNKSFLFFHLLHNQFIISLYRWLK</sequence>
<dbReference type="Gene3D" id="3.90.550.10">
    <property type="entry name" value="Spore Coat Polysaccharide Biosynthesis Protein SpsA, Chain A"/>
    <property type="match status" value="1"/>
</dbReference>
<gene>
    <name evidence="2" type="ORF">C5B42_05005</name>
</gene>
<reference evidence="2 3" key="1">
    <citation type="submission" date="2018-02" db="EMBL/GenBank/DDBJ databases">
        <title>Genomic Reconstructions from Amazon Rainforest and Pasture Soil Reveal Novel Insights into the Physiology of Candidate Phyla in Tropical Sites.</title>
        <authorList>
            <person name="Kroeger M.E."/>
            <person name="Delmont T."/>
            <person name="Eren A.M."/>
            <person name="Guo J."/>
            <person name="Meyer K.M."/>
            <person name="Khan K."/>
            <person name="Rodrigues J.L.M."/>
            <person name="Bohannan B.J.M."/>
            <person name="Tringe S."/>
            <person name="Borges C.D."/>
            <person name="Tiedje J."/>
            <person name="Tsai S.M."/>
            <person name="Nusslein K."/>
        </authorList>
    </citation>
    <scope>NUCLEOTIDE SEQUENCE [LARGE SCALE GENOMIC DNA]</scope>
    <source>
        <strain evidence="2">Amazon FNV 2010 28 9</strain>
    </source>
</reference>
<dbReference type="PANTHER" id="PTHR43685:SF11">
    <property type="entry name" value="GLYCOSYLTRANSFERASE TAGX-RELATED"/>
    <property type="match status" value="1"/>
</dbReference>
<dbReference type="AlphaFoldDB" id="A0A317JNT6"/>
<organism evidence="2 3">
    <name type="scientific">Candidatus Cerribacteria bacterium 'Amazon FNV 2010 28 9'</name>
    <dbReference type="NCBI Taxonomy" id="2081795"/>
    <lineage>
        <taxon>Bacteria</taxon>
        <taxon>Candidatus Cerribacteria</taxon>
    </lineage>
</organism>
<dbReference type="CDD" id="cd06433">
    <property type="entry name" value="GT_2_WfgS_like"/>
    <property type="match status" value="1"/>
</dbReference>
<evidence type="ECO:0000313" key="2">
    <source>
        <dbReference type="EMBL" id="PWU22847.1"/>
    </source>
</evidence>
<comment type="caution">
    <text evidence="2">The sequence shown here is derived from an EMBL/GenBank/DDBJ whole genome shotgun (WGS) entry which is preliminary data.</text>
</comment>
<dbReference type="Pfam" id="PF00535">
    <property type="entry name" value="Glycos_transf_2"/>
    <property type="match status" value="1"/>
</dbReference>
<dbReference type="EMBL" id="PSRQ01000054">
    <property type="protein sequence ID" value="PWU22847.1"/>
    <property type="molecule type" value="Genomic_DNA"/>
</dbReference>
<dbReference type="InterPro" id="IPR001173">
    <property type="entry name" value="Glyco_trans_2-like"/>
</dbReference>
<keyword evidence="2" id="KW-0808">Transferase</keyword>
<evidence type="ECO:0000259" key="1">
    <source>
        <dbReference type="Pfam" id="PF00535"/>
    </source>
</evidence>
<dbReference type="PANTHER" id="PTHR43685">
    <property type="entry name" value="GLYCOSYLTRANSFERASE"/>
    <property type="match status" value="1"/>
</dbReference>
<proteinExistence type="predicted"/>
<accession>A0A317JNT6</accession>
<dbReference type="GO" id="GO:0016740">
    <property type="term" value="F:transferase activity"/>
    <property type="evidence" value="ECO:0007669"/>
    <property type="project" value="UniProtKB-KW"/>
</dbReference>
<dbReference type="InterPro" id="IPR050834">
    <property type="entry name" value="Glycosyltransf_2"/>
</dbReference>